<accession>A0AAV1IKT7</accession>
<dbReference type="GO" id="GO:0031146">
    <property type="term" value="P:SCF-dependent proteasomal ubiquitin-dependent protein catabolic process"/>
    <property type="evidence" value="ECO:0007669"/>
    <property type="project" value="TreeGrafter"/>
</dbReference>
<dbReference type="GO" id="GO:0019005">
    <property type="term" value="C:SCF ubiquitin ligase complex"/>
    <property type="evidence" value="ECO:0007669"/>
    <property type="project" value="TreeGrafter"/>
</dbReference>
<comment type="caution">
    <text evidence="3">The sequence shown here is derived from an EMBL/GenBank/DDBJ whole genome shotgun (WGS) entry which is preliminary data.</text>
</comment>
<dbReference type="PANTHER" id="PTHR13318">
    <property type="entry name" value="PARTNER OF PAIRED, ISOFORM B-RELATED"/>
    <property type="match status" value="1"/>
</dbReference>
<protein>
    <recommendedName>
        <fullName evidence="2">F-box domain-containing protein</fullName>
    </recommendedName>
</protein>
<dbReference type="Gene3D" id="1.20.1280.50">
    <property type="match status" value="1"/>
</dbReference>
<dbReference type="Pfam" id="PF00646">
    <property type="entry name" value="F-box"/>
    <property type="match status" value="1"/>
</dbReference>
<sequence>MDRKQQVPSHAWEALPSDLLANVLEHLPRDDTSITAIRQTCRSWHAALGLSERALRPKELHRSLVTSFPYVQRLDLRQCKQPAPGMLSLLAGLKGLKAVSMQLNDRLTCSGLMDEVQQLANLEELDLSGSSELCESEQVRKWGLSQLRVLGLDRCPLLTDADIYHAVSCMPNLEALSAQGSPTAGDPSRRLHAEVPVYVLHAVGQCSNLRRLNVLHQHSVTLEGLQALCSLTGLQELALGPCQAVCDEGAALLAQHSGLTRLVLHHKKLTEQLPPWTPPYTPKPFTAAAFVHMAELTMLECLEVSSWQDPGASADWARLRQLTALTSLTLTTCQYPRKSPALGSLLACMPLRQLASLTVACTGLHAEDTSGLVHAQQLTALDLSCNPCLSEACLQHLHGLTKLQTLKMDSCKALHPKGSDPFRFLPSMPGLTELSWRAHSGKPDWIEPDFSEAGAEIGAMCLLMHAHKLPRLQRLDLTRHSLCAVDVTMSCIACLTSLTHLGLSHTYCSDTLAFNASLAGLASLAALRHLDLSHTEVDGSGLGKFCSSLQSLESLDLSGTSLEDEDLVHIKGLNRLTALYLNCQLTRSDISNLGLAELAQLPSLRRLELTTNCSISALGLRQLSTLASLHHLDVSGCMNVDAYRALYLLRACTSLQELRLGDAPGFCHADVATWPAVRPADVAAFKADMPFLHTLELGSNQAMAHSMGRVREAILTGIEDATIGTIISWLALKERLPTAESIASLVMLVAHTVTGMHLHLRSALGMGWTHGVAKA</sequence>
<keyword evidence="4" id="KW-1185">Reference proteome</keyword>
<dbReference type="InterPro" id="IPR036047">
    <property type="entry name" value="F-box-like_dom_sf"/>
</dbReference>
<dbReference type="GO" id="GO:0005930">
    <property type="term" value="C:axoneme"/>
    <property type="evidence" value="ECO:0007669"/>
    <property type="project" value="UniProtKB-SubCell"/>
</dbReference>
<evidence type="ECO:0000313" key="3">
    <source>
        <dbReference type="EMBL" id="CAK0787951.1"/>
    </source>
</evidence>
<dbReference type="SUPFAM" id="SSF81383">
    <property type="entry name" value="F-box domain"/>
    <property type="match status" value="1"/>
</dbReference>
<dbReference type="InterPro" id="IPR001810">
    <property type="entry name" value="F-box_dom"/>
</dbReference>
<dbReference type="InterPro" id="IPR032675">
    <property type="entry name" value="LRR_dom_sf"/>
</dbReference>
<dbReference type="PANTHER" id="PTHR13318:SF95">
    <property type="entry name" value="F-BOX PROTEIN YLR352W"/>
    <property type="match status" value="1"/>
</dbReference>
<organism evidence="3 4">
    <name type="scientific">Coccomyxa viridis</name>
    <dbReference type="NCBI Taxonomy" id="1274662"/>
    <lineage>
        <taxon>Eukaryota</taxon>
        <taxon>Viridiplantae</taxon>
        <taxon>Chlorophyta</taxon>
        <taxon>core chlorophytes</taxon>
        <taxon>Trebouxiophyceae</taxon>
        <taxon>Trebouxiophyceae incertae sedis</taxon>
        <taxon>Coccomyxaceae</taxon>
        <taxon>Coccomyxa</taxon>
    </lineage>
</organism>
<dbReference type="SUPFAM" id="SSF52058">
    <property type="entry name" value="L domain-like"/>
    <property type="match status" value="1"/>
</dbReference>
<dbReference type="Proteomes" id="UP001314263">
    <property type="component" value="Unassembled WGS sequence"/>
</dbReference>
<gene>
    <name evidence="3" type="ORF">CVIRNUC_011173</name>
</gene>
<name>A0AAV1IKT7_9CHLO</name>
<dbReference type="InterPro" id="IPR001611">
    <property type="entry name" value="Leu-rich_rpt"/>
</dbReference>
<reference evidence="3 4" key="1">
    <citation type="submission" date="2023-10" db="EMBL/GenBank/DDBJ databases">
        <authorList>
            <person name="Maclean D."/>
            <person name="Macfadyen A."/>
        </authorList>
    </citation>
    <scope>NUCLEOTIDE SEQUENCE [LARGE SCALE GENOMIC DNA]</scope>
</reference>
<dbReference type="Pfam" id="PF13516">
    <property type="entry name" value="LRR_6"/>
    <property type="match status" value="1"/>
</dbReference>
<comment type="subcellular location">
    <subcellularLocation>
        <location evidence="1">Cytoplasm</location>
        <location evidence="1">Cytoskeleton</location>
        <location evidence="1">Cilium axoneme</location>
    </subcellularLocation>
</comment>
<feature type="domain" description="F-box" evidence="2">
    <location>
        <begin position="12"/>
        <end position="47"/>
    </location>
</feature>
<dbReference type="InterPro" id="IPR006553">
    <property type="entry name" value="Leu-rich_rpt_Cys-con_subtyp"/>
</dbReference>
<dbReference type="Gene3D" id="3.80.10.10">
    <property type="entry name" value="Ribonuclease Inhibitor"/>
    <property type="match status" value="2"/>
</dbReference>
<evidence type="ECO:0000313" key="4">
    <source>
        <dbReference type="Proteomes" id="UP001314263"/>
    </source>
</evidence>
<evidence type="ECO:0000259" key="2">
    <source>
        <dbReference type="Pfam" id="PF00646"/>
    </source>
</evidence>
<dbReference type="SMART" id="SM00367">
    <property type="entry name" value="LRR_CC"/>
    <property type="match status" value="6"/>
</dbReference>
<dbReference type="EMBL" id="CAUYUE010000018">
    <property type="protein sequence ID" value="CAK0787951.1"/>
    <property type="molecule type" value="Genomic_DNA"/>
</dbReference>
<dbReference type="AlphaFoldDB" id="A0AAV1IKT7"/>
<proteinExistence type="predicted"/>
<evidence type="ECO:0000256" key="1">
    <source>
        <dbReference type="ARBA" id="ARBA00004430"/>
    </source>
</evidence>